<dbReference type="OrthoDB" id="223957at2"/>
<dbReference type="GO" id="GO:0016020">
    <property type="term" value="C:membrane"/>
    <property type="evidence" value="ECO:0007669"/>
    <property type="project" value="InterPro"/>
</dbReference>
<dbReference type="InterPro" id="IPR005331">
    <property type="entry name" value="Sulfotransferase"/>
</dbReference>
<protein>
    <recommendedName>
        <fullName evidence="3">Sulfotransferase family protein</fullName>
    </recommendedName>
</protein>
<dbReference type="Proteomes" id="UP000295131">
    <property type="component" value="Unassembled WGS sequence"/>
</dbReference>
<organism evidence="1 2">
    <name type="scientific">Pseudohoeflea suaedae</name>
    <dbReference type="NCBI Taxonomy" id="877384"/>
    <lineage>
        <taxon>Bacteria</taxon>
        <taxon>Pseudomonadati</taxon>
        <taxon>Pseudomonadota</taxon>
        <taxon>Alphaproteobacteria</taxon>
        <taxon>Hyphomicrobiales</taxon>
        <taxon>Rhizobiaceae</taxon>
        <taxon>Pseudohoeflea</taxon>
    </lineage>
</organism>
<reference evidence="1 2" key="1">
    <citation type="journal article" date="2013" name="Int. J. Syst. Evol. Microbiol.">
        <title>Hoeflea suaedae sp. nov., an endophytic bacterium isolated from the root of the halophyte Suaeda maritima.</title>
        <authorList>
            <person name="Chung E.J."/>
            <person name="Park J.A."/>
            <person name="Pramanik P."/>
            <person name="Bibi F."/>
            <person name="Jeon C.O."/>
            <person name="Chung Y.R."/>
        </authorList>
    </citation>
    <scope>NUCLEOTIDE SEQUENCE [LARGE SCALE GENOMIC DNA]</scope>
    <source>
        <strain evidence="1 2">YC6898</strain>
    </source>
</reference>
<evidence type="ECO:0000313" key="2">
    <source>
        <dbReference type="Proteomes" id="UP000295131"/>
    </source>
</evidence>
<comment type="caution">
    <text evidence="1">The sequence shown here is derived from an EMBL/GenBank/DDBJ whole genome shotgun (WGS) entry which is preliminary data.</text>
</comment>
<evidence type="ECO:0000313" key="1">
    <source>
        <dbReference type="EMBL" id="TDH38734.1"/>
    </source>
</evidence>
<dbReference type="RefSeq" id="WP_133283568.1">
    <property type="nucleotide sequence ID" value="NZ_SMSI01000001.1"/>
</dbReference>
<dbReference type="Pfam" id="PF03567">
    <property type="entry name" value="Sulfotransfer_2"/>
    <property type="match status" value="1"/>
</dbReference>
<keyword evidence="2" id="KW-1185">Reference proteome</keyword>
<dbReference type="InterPro" id="IPR027417">
    <property type="entry name" value="P-loop_NTPase"/>
</dbReference>
<dbReference type="AlphaFoldDB" id="A0A4R5PNU2"/>
<proteinExistence type="predicted"/>
<name>A0A4R5PNU2_9HYPH</name>
<sequence>MVSSIFTNTPLTQSELRYIIRVRKPLFDQKFPLVLMWSEKSGCTTVVQWFFWQINELENARNYSSWIHNYENYVFKKREDYYDELQSSLVNQDKPLIKFVRNPFQRAVSSYLLLLGNEGITQPNHFVSKTWPKIRLHFYGSETDSRGISFRNYLHWLQANGVAAGDVNNHFAQQYIEGEEHLSPRYVKIEDMANVLATLENEAGLPRGPEFLYGKQHQSPYGDKRMSAADEAFKEGDRNRTKIPNWKSFYDLDTINMVRDLFSADFSLYEYNTNLDIDA</sequence>
<evidence type="ECO:0008006" key="3">
    <source>
        <dbReference type="Google" id="ProtNLM"/>
    </source>
</evidence>
<dbReference type="EMBL" id="SMSI01000001">
    <property type="protein sequence ID" value="TDH38734.1"/>
    <property type="molecule type" value="Genomic_DNA"/>
</dbReference>
<dbReference type="GO" id="GO:0008146">
    <property type="term" value="F:sulfotransferase activity"/>
    <property type="evidence" value="ECO:0007669"/>
    <property type="project" value="InterPro"/>
</dbReference>
<dbReference type="SUPFAM" id="SSF52540">
    <property type="entry name" value="P-loop containing nucleoside triphosphate hydrolases"/>
    <property type="match status" value="1"/>
</dbReference>
<gene>
    <name evidence="1" type="ORF">E2A64_06460</name>
</gene>
<accession>A0A4R5PNU2</accession>